<dbReference type="AlphaFoldDB" id="A0A8S0SE90"/>
<evidence type="ECO:0000313" key="2">
    <source>
        <dbReference type="Proteomes" id="UP000594638"/>
    </source>
</evidence>
<sequence>MKTTRAAPYTVEPRAKRALLGEAVLRQTQGSDNTSSPLPESYMCACTLIGHQSFDIPSHGRAASGHEDRSTNPGCEYSAEPRAKTTFPDNTAIHRNQDLCKALLRSPETCTHSVTSRIFGISSHGRCLVNEDSQIRGSTPSNFVSRHGFAHIQSVIRTQKSTQTAYDATQSKKLRCRLPDMWFSAHYRPWFLETSLHIPGGAARTKSRDHLAAERPSGILWLRPTNVFEAFTRPCAGRFEGLASRTRTISMKLPIWSTKPWSRRDVDVYLSIASWLSQLPPSKKPFVCWPLIVDCYLSITLANGQVVRISWLRRYISSKTWLDHVSNVSSISRSRQAGQELAGITGVLVGKAFWNFGCSIIDCYTGTSNGRLDCLQLGFNRPCLETSLTIAAIDWTTSLQLRISLSKRYGAGTWHRPSSVRPAPGMHIRSHPTHVFQAVSGSSSLSQIRSLAMSRDVDPDASSHTCPVSSSIHGCSSLIQSGGLRGLRLFNSSTDASACRGSTPPCTFCRMDPASDLTLVCCLLHPELFLDLRGVVCRVHDPVVVVVRTGVEPPSMACCLQVDLTSSFVAGDAQLLAGGVQSFSCELQPSYKCRPGCLALTFVSRCTQTAQARIARSAGSSNVRCRRFFTCCRQTLVRRVGCSSMGRSLCRAVFVPSLVDCILHRPVGLDVLLWSCFAWPLLHPDRCGSLAHSA</sequence>
<accession>A0A8S0SE90</accession>
<reference evidence="1 2" key="1">
    <citation type="submission" date="2019-12" db="EMBL/GenBank/DDBJ databases">
        <authorList>
            <person name="Alioto T."/>
            <person name="Alioto T."/>
            <person name="Gomez Garrido J."/>
        </authorList>
    </citation>
    <scope>NUCLEOTIDE SEQUENCE [LARGE SCALE GENOMIC DNA]</scope>
</reference>
<name>A0A8S0SE90_OLEEU</name>
<dbReference type="Proteomes" id="UP000594638">
    <property type="component" value="Unassembled WGS sequence"/>
</dbReference>
<evidence type="ECO:0000313" key="1">
    <source>
        <dbReference type="EMBL" id="CAA2990596.1"/>
    </source>
</evidence>
<comment type="caution">
    <text evidence="1">The sequence shown here is derived from an EMBL/GenBank/DDBJ whole genome shotgun (WGS) entry which is preliminary data.</text>
</comment>
<keyword evidence="2" id="KW-1185">Reference proteome</keyword>
<dbReference type="EMBL" id="CACTIH010004329">
    <property type="protein sequence ID" value="CAA2990596.1"/>
    <property type="molecule type" value="Genomic_DNA"/>
</dbReference>
<protein>
    <submittedName>
        <fullName evidence="1">Uncharacterized protein</fullName>
    </submittedName>
</protein>
<organism evidence="1 2">
    <name type="scientific">Olea europaea subsp. europaea</name>
    <dbReference type="NCBI Taxonomy" id="158383"/>
    <lineage>
        <taxon>Eukaryota</taxon>
        <taxon>Viridiplantae</taxon>
        <taxon>Streptophyta</taxon>
        <taxon>Embryophyta</taxon>
        <taxon>Tracheophyta</taxon>
        <taxon>Spermatophyta</taxon>
        <taxon>Magnoliopsida</taxon>
        <taxon>eudicotyledons</taxon>
        <taxon>Gunneridae</taxon>
        <taxon>Pentapetalae</taxon>
        <taxon>asterids</taxon>
        <taxon>lamiids</taxon>
        <taxon>Lamiales</taxon>
        <taxon>Oleaceae</taxon>
        <taxon>Oleeae</taxon>
        <taxon>Olea</taxon>
    </lineage>
</organism>
<gene>
    <name evidence="1" type="ORF">OLEA9_A033024</name>
</gene>
<proteinExistence type="predicted"/>
<dbReference type="Gramene" id="OE9A033024T1">
    <property type="protein sequence ID" value="OE9A033024C1"/>
    <property type="gene ID" value="OE9A033024"/>
</dbReference>